<sequence length="177" mass="19881">MFSFTGAELIGRYRSPICMRWPPITSAILEKKLRPATSYYQRNSPLIIIINIVAIAFFGLTGWSATTEVLYSSVKQFGQVSASTSRHTFKPRSLKLKTYLHSEVQKSATAEDIRLVADDDHYTKSKLHGYEPEEETSGLMTLIQPPRCDRTQDHRGDFICGRCGFCSLCFGCTCVPA</sequence>
<keyword evidence="1" id="KW-0472">Membrane</keyword>
<keyword evidence="1" id="KW-0812">Transmembrane</keyword>
<keyword evidence="1" id="KW-1133">Transmembrane helix</keyword>
<organism evidence="2 3">
    <name type="scientific">Puccinia coronata f. sp. avenae</name>
    <dbReference type="NCBI Taxonomy" id="200324"/>
    <lineage>
        <taxon>Eukaryota</taxon>
        <taxon>Fungi</taxon>
        <taxon>Dikarya</taxon>
        <taxon>Basidiomycota</taxon>
        <taxon>Pucciniomycotina</taxon>
        <taxon>Pucciniomycetes</taxon>
        <taxon>Pucciniales</taxon>
        <taxon>Pucciniaceae</taxon>
        <taxon>Puccinia</taxon>
    </lineage>
</organism>
<reference evidence="2 3" key="1">
    <citation type="submission" date="2017-11" db="EMBL/GenBank/DDBJ databases">
        <title>De novo assembly and phasing of dikaryotic genomes from two isolates of Puccinia coronata f. sp. avenae, the causal agent of oat crown rust.</title>
        <authorList>
            <person name="Miller M.E."/>
            <person name="Zhang Y."/>
            <person name="Omidvar V."/>
            <person name="Sperschneider J."/>
            <person name="Schwessinger B."/>
            <person name="Raley C."/>
            <person name="Palmer J.M."/>
            <person name="Garnica D."/>
            <person name="Upadhyaya N."/>
            <person name="Rathjen J."/>
            <person name="Taylor J.M."/>
            <person name="Park R.F."/>
            <person name="Dodds P.N."/>
            <person name="Hirsch C.D."/>
            <person name="Kianian S.F."/>
            <person name="Figueroa M."/>
        </authorList>
    </citation>
    <scope>NUCLEOTIDE SEQUENCE [LARGE SCALE GENOMIC DNA]</scope>
    <source>
        <strain evidence="2">12SD80</strain>
    </source>
</reference>
<accession>A0A2N5U7M2</accession>
<name>A0A2N5U7M2_9BASI</name>
<protein>
    <submittedName>
        <fullName evidence="2">Uncharacterized protein</fullName>
    </submittedName>
</protein>
<gene>
    <name evidence="2" type="ORF">PCASD_10302</name>
</gene>
<evidence type="ECO:0000313" key="2">
    <source>
        <dbReference type="EMBL" id="PLW33678.1"/>
    </source>
</evidence>
<dbReference type="Proteomes" id="UP000235392">
    <property type="component" value="Unassembled WGS sequence"/>
</dbReference>
<dbReference type="AlphaFoldDB" id="A0A2N5U7M2"/>
<evidence type="ECO:0000256" key="1">
    <source>
        <dbReference type="SAM" id="Phobius"/>
    </source>
</evidence>
<feature type="transmembrane region" description="Helical" evidence="1">
    <location>
        <begin position="46"/>
        <end position="65"/>
    </location>
</feature>
<comment type="caution">
    <text evidence="2">The sequence shown here is derived from an EMBL/GenBank/DDBJ whole genome shotgun (WGS) entry which is preliminary data.</text>
</comment>
<dbReference type="EMBL" id="PGCI01000214">
    <property type="protein sequence ID" value="PLW33678.1"/>
    <property type="molecule type" value="Genomic_DNA"/>
</dbReference>
<evidence type="ECO:0000313" key="3">
    <source>
        <dbReference type="Proteomes" id="UP000235392"/>
    </source>
</evidence>
<proteinExistence type="predicted"/>